<organism evidence="1">
    <name type="scientific">Siphoviridae sp. ctGz830</name>
    <dbReference type="NCBI Taxonomy" id="2827825"/>
    <lineage>
        <taxon>Viruses</taxon>
        <taxon>Duplodnaviria</taxon>
        <taxon>Heunggongvirae</taxon>
        <taxon>Uroviricota</taxon>
        <taxon>Caudoviricetes</taxon>
    </lineage>
</organism>
<sequence length="81" mass="9982">MNILTDINTREDVHEFYKEHMQYKRGDIREELQMQKKFKKCEYIHLYKILFGNEPAGHETRQTMLYKFQYYFDGIARARAI</sequence>
<proteinExistence type="predicted"/>
<dbReference type="EMBL" id="BK032780">
    <property type="protein sequence ID" value="DAF59968.1"/>
    <property type="molecule type" value="Genomic_DNA"/>
</dbReference>
<evidence type="ECO:0000313" key="1">
    <source>
        <dbReference type="EMBL" id="DAF59968.1"/>
    </source>
</evidence>
<reference evidence="1" key="1">
    <citation type="journal article" date="2021" name="Proc. Natl. Acad. Sci. U.S.A.">
        <title>A Catalog of Tens of Thousands of Viruses from Human Metagenomes Reveals Hidden Associations with Chronic Diseases.</title>
        <authorList>
            <person name="Tisza M.J."/>
            <person name="Buck C.B."/>
        </authorList>
    </citation>
    <scope>NUCLEOTIDE SEQUENCE</scope>
    <source>
        <strain evidence="1">CtGz830</strain>
    </source>
</reference>
<protein>
    <submittedName>
        <fullName evidence="1">Uncharacterized protein</fullName>
    </submittedName>
</protein>
<accession>A0A8S5TA09</accession>
<name>A0A8S5TA09_9CAUD</name>